<reference evidence="1 2" key="1">
    <citation type="journal article" date="2014" name="PLoS Genet.">
        <title>The Genome of Spironucleus salmonicida Highlights a Fish Pathogen Adapted to Fluctuating Environments.</title>
        <authorList>
            <person name="Xu F."/>
            <person name="Jerlstrom-Hultqvist J."/>
            <person name="Einarsson E."/>
            <person name="Astvaldsson A."/>
            <person name="Svard S.G."/>
            <person name="Andersson J.O."/>
        </authorList>
    </citation>
    <scope>NUCLEOTIDE SEQUENCE</scope>
    <source>
        <strain evidence="2">ATCC 50377</strain>
    </source>
</reference>
<dbReference type="EMBL" id="AUWU02000007">
    <property type="protein sequence ID" value="KAH0570890.1"/>
    <property type="molecule type" value="Genomic_DNA"/>
</dbReference>
<protein>
    <submittedName>
        <fullName evidence="1">Uncharacterized protein</fullName>
    </submittedName>
</protein>
<keyword evidence="3" id="KW-1185">Reference proteome</keyword>
<dbReference type="VEuPathDB" id="GiardiaDB:SS50377_27183"/>
<evidence type="ECO:0000313" key="3">
    <source>
        <dbReference type="Proteomes" id="UP000018208"/>
    </source>
</evidence>
<reference evidence="2" key="2">
    <citation type="submission" date="2020-12" db="EMBL/GenBank/DDBJ databases">
        <title>New Spironucleus salmonicida genome in near-complete chromosomes.</title>
        <authorList>
            <person name="Xu F."/>
            <person name="Kurt Z."/>
            <person name="Jimenez-Gonzalez A."/>
            <person name="Astvaldsson A."/>
            <person name="Andersson J.O."/>
            <person name="Svard S.G."/>
        </authorList>
    </citation>
    <scope>NUCLEOTIDE SEQUENCE</scope>
    <source>
        <strain evidence="2">ATCC 50377</strain>
    </source>
</reference>
<organism evidence="1">
    <name type="scientific">Spironucleus salmonicida</name>
    <dbReference type="NCBI Taxonomy" id="348837"/>
    <lineage>
        <taxon>Eukaryota</taxon>
        <taxon>Metamonada</taxon>
        <taxon>Diplomonadida</taxon>
        <taxon>Hexamitidae</taxon>
        <taxon>Hexamitinae</taxon>
        <taxon>Spironucleus</taxon>
    </lineage>
</organism>
<gene>
    <name evidence="1" type="ORF">SS50377_10042</name>
    <name evidence="2" type="ORF">SS50377_27183</name>
</gene>
<accession>V6M7Z5</accession>
<proteinExistence type="predicted"/>
<name>V6M7Z5_9EUKA</name>
<dbReference type="AlphaFoldDB" id="V6M7Z5"/>
<evidence type="ECO:0000313" key="2">
    <source>
        <dbReference type="EMBL" id="KAH0570890.1"/>
    </source>
</evidence>
<sequence length="110" mass="12485">MGLGTQTQILSQRVVNISQPAERVIIRNNTKSLIMRKQGSIAMLEEVQSSKLINQSDLVRGLSINNSLTDILENNFQDGFVEEKLNANYIKMSTMRLQNLLGIEEEEEYV</sequence>
<evidence type="ECO:0000313" key="1">
    <source>
        <dbReference type="EMBL" id="EST49599.1"/>
    </source>
</evidence>
<dbReference type="EMBL" id="KI545944">
    <property type="protein sequence ID" value="EST49599.1"/>
    <property type="molecule type" value="Genomic_DNA"/>
</dbReference>
<dbReference type="Proteomes" id="UP000018208">
    <property type="component" value="Unassembled WGS sequence"/>
</dbReference>